<evidence type="ECO:0000313" key="2">
    <source>
        <dbReference type="Proteomes" id="UP000887116"/>
    </source>
</evidence>
<dbReference type="AlphaFoldDB" id="A0A8X6LKB0"/>
<keyword evidence="2" id="KW-1185">Reference proteome</keyword>
<evidence type="ECO:0000313" key="1">
    <source>
        <dbReference type="EMBL" id="GFR11457.1"/>
    </source>
</evidence>
<accession>A0A8X6LKB0</accession>
<comment type="caution">
    <text evidence="1">The sequence shown here is derived from an EMBL/GenBank/DDBJ whole genome shotgun (WGS) entry which is preliminary data.</text>
</comment>
<dbReference type="EMBL" id="BMAO01006776">
    <property type="protein sequence ID" value="GFR11457.1"/>
    <property type="molecule type" value="Genomic_DNA"/>
</dbReference>
<name>A0A8X6LKB0_TRICU</name>
<dbReference type="Proteomes" id="UP000887116">
    <property type="component" value="Unassembled WGS sequence"/>
</dbReference>
<organism evidence="1 2">
    <name type="scientific">Trichonephila clavata</name>
    <name type="common">Joro spider</name>
    <name type="synonym">Nephila clavata</name>
    <dbReference type="NCBI Taxonomy" id="2740835"/>
    <lineage>
        <taxon>Eukaryota</taxon>
        <taxon>Metazoa</taxon>
        <taxon>Ecdysozoa</taxon>
        <taxon>Arthropoda</taxon>
        <taxon>Chelicerata</taxon>
        <taxon>Arachnida</taxon>
        <taxon>Araneae</taxon>
        <taxon>Araneomorphae</taxon>
        <taxon>Entelegynae</taxon>
        <taxon>Araneoidea</taxon>
        <taxon>Nephilidae</taxon>
        <taxon>Trichonephila</taxon>
    </lineage>
</organism>
<gene>
    <name evidence="1" type="ORF">TNCT_61661</name>
</gene>
<protein>
    <submittedName>
        <fullName evidence="1">Uncharacterized protein</fullName>
    </submittedName>
</protein>
<sequence length="106" mass="10882">MIVFISSVLGSPGPCISRFGGCFRWGDPSLISPVLGSPGPCISRFGGTTMLPLVEATAVDCGADRNDDDVACEACNVSMLSGGRCRRRNTVELCGPAVASDGVTSL</sequence>
<proteinExistence type="predicted"/>
<reference evidence="1" key="1">
    <citation type="submission" date="2020-07" db="EMBL/GenBank/DDBJ databases">
        <title>Multicomponent nature underlies the extraordinary mechanical properties of spider dragline silk.</title>
        <authorList>
            <person name="Kono N."/>
            <person name="Nakamura H."/>
            <person name="Mori M."/>
            <person name="Yoshida Y."/>
            <person name="Ohtoshi R."/>
            <person name="Malay A.D."/>
            <person name="Moran D.A.P."/>
            <person name="Tomita M."/>
            <person name="Numata K."/>
            <person name="Arakawa K."/>
        </authorList>
    </citation>
    <scope>NUCLEOTIDE SEQUENCE</scope>
</reference>